<dbReference type="Gene3D" id="3.40.50.720">
    <property type="entry name" value="NAD(P)-binding Rossmann-like Domain"/>
    <property type="match status" value="2"/>
</dbReference>
<dbReference type="Pfam" id="PF13561">
    <property type="entry name" value="adh_short_C2"/>
    <property type="match status" value="2"/>
</dbReference>
<dbReference type="InterPro" id="IPR002347">
    <property type="entry name" value="SDR_fam"/>
</dbReference>
<dbReference type="PRINTS" id="PR00081">
    <property type="entry name" value="GDHRDH"/>
</dbReference>
<sequence length="214" mass="23275">MDLGLKDVHVLVTGLWKQGAIVTAQFNSSIRALESLASDTRIQALKCDLTDEQAVMQFFDSAIGSLGPVQILVVNHAIYEPKDIFLWDMSLEQWRGTLDTNLTSSFLSAMMYGLTMSLKNEIVRIAPKARVNTVAPGWVRTPMAEEPLKDPKIAYAALASTPLKKVATPQDIANQIIILASNKVSGHVTGQVLMVEGGMEGRVLNSPEDLGLVL</sequence>
<dbReference type="InterPro" id="IPR036291">
    <property type="entry name" value="NAD(P)-bd_dom_sf"/>
</dbReference>
<dbReference type="EMBL" id="MU157850">
    <property type="protein sequence ID" value="KAF9528784.1"/>
    <property type="molecule type" value="Genomic_DNA"/>
</dbReference>
<evidence type="ECO:0000256" key="1">
    <source>
        <dbReference type="ARBA" id="ARBA00006484"/>
    </source>
</evidence>
<comment type="similarity">
    <text evidence="1">Belongs to the short-chain dehydrogenases/reductases (SDR) family.</text>
</comment>
<reference evidence="3" key="1">
    <citation type="submission" date="2020-11" db="EMBL/GenBank/DDBJ databases">
        <authorList>
            <consortium name="DOE Joint Genome Institute"/>
            <person name="Ahrendt S."/>
            <person name="Riley R."/>
            <person name="Andreopoulos W."/>
            <person name="Labutti K."/>
            <person name="Pangilinan J."/>
            <person name="Ruiz-Duenas F.J."/>
            <person name="Barrasa J.M."/>
            <person name="Sanchez-Garcia M."/>
            <person name="Camarero S."/>
            <person name="Miyauchi S."/>
            <person name="Serrano A."/>
            <person name="Linde D."/>
            <person name="Babiker R."/>
            <person name="Drula E."/>
            <person name="Ayuso-Fernandez I."/>
            <person name="Pacheco R."/>
            <person name="Padilla G."/>
            <person name="Ferreira P."/>
            <person name="Barriuso J."/>
            <person name="Kellner H."/>
            <person name="Castanera R."/>
            <person name="Alfaro M."/>
            <person name="Ramirez L."/>
            <person name="Pisabarro A.G."/>
            <person name="Kuo A."/>
            <person name="Tritt A."/>
            <person name="Lipzen A."/>
            <person name="He G."/>
            <person name="Yan M."/>
            <person name="Ng V."/>
            <person name="Cullen D."/>
            <person name="Martin F."/>
            <person name="Rosso M.-N."/>
            <person name="Henrissat B."/>
            <person name="Hibbett D."/>
            <person name="Martinez A.T."/>
            <person name="Grigoriev I.V."/>
        </authorList>
    </citation>
    <scope>NUCLEOTIDE SEQUENCE</scope>
    <source>
        <strain evidence="3">CBS 506.95</strain>
    </source>
</reference>
<gene>
    <name evidence="3" type="ORF">CPB83DRAFT_869339</name>
</gene>
<dbReference type="AlphaFoldDB" id="A0A9P6JQI6"/>
<organism evidence="3 4">
    <name type="scientific">Crepidotus variabilis</name>
    <dbReference type="NCBI Taxonomy" id="179855"/>
    <lineage>
        <taxon>Eukaryota</taxon>
        <taxon>Fungi</taxon>
        <taxon>Dikarya</taxon>
        <taxon>Basidiomycota</taxon>
        <taxon>Agaricomycotina</taxon>
        <taxon>Agaricomycetes</taxon>
        <taxon>Agaricomycetidae</taxon>
        <taxon>Agaricales</taxon>
        <taxon>Agaricineae</taxon>
        <taxon>Crepidotaceae</taxon>
        <taxon>Crepidotus</taxon>
    </lineage>
</organism>
<evidence type="ECO:0000256" key="2">
    <source>
        <dbReference type="ARBA" id="ARBA00023002"/>
    </source>
</evidence>
<dbReference type="OrthoDB" id="10253736at2759"/>
<evidence type="ECO:0000313" key="4">
    <source>
        <dbReference type="Proteomes" id="UP000807306"/>
    </source>
</evidence>
<accession>A0A9P6JQI6</accession>
<dbReference type="PANTHER" id="PTHR24321:SF8">
    <property type="entry name" value="ESTRADIOL 17-BETA-DEHYDROGENASE 8-RELATED"/>
    <property type="match status" value="1"/>
</dbReference>
<dbReference type="SUPFAM" id="SSF51735">
    <property type="entry name" value="NAD(P)-binding Rossmann-fold domains"/>
    <property type="match status" value="1"/>
</dbReference>
<keyword evidence="2" id="KW-0560">Oxidoreductase</keyword>
<comment type="caution">
    <text evidence="3">The sequence shown here is derived from an EMBL/GenBank/DDBJ whole genome shotgun (WGS) entry which is preliminary data.</text>
</comment>
<dbReference type="GO" id="GO:0016491">
    <property type="term" value="F:oxidoreductase activity"/>
    <property type="evidence" value="ECO:0007669"/>
    <property type="project" value="UniProtKB-KW"/>
</dbReference>
<name>A0A9P6JQI6_9AGAR</name>
<protein>
    <submittedName>
        <fullName evidence="3">Uncharacterized protein</fullName>
    </submittedName>
</protein>
<evidence type="ECO:0000313" key="3">
    <source>
        <dbReference type="EMBL" id="KAF9528784.1"/>
    </source>
</evidence>
<dbReference type="Proteomes" id="UP000807306">
    <property type="component" value="Unassembled WGS sequence"/>
</dbReference>
<dbReference type="PANTHER" id="PTHR24321">
    <property type="entry name" value="DEHYDROGENASES, SHORT CHAIN"/>
    <property type="match status" value="1"/>
</dbReference>
<proteinExistence type="inferred from homology"/>
<keyword evidence="4" id="KW-1185">Reference proteome</keyword>